<dbReference type="RefSeq" id="WP_014801268.1">
    <property type="nucleotide sequence ID" value="NC_018020.1"/>
</dbReference>
<dbReference type="PATRIC" id="fig|869212.3.peg.42"/>
<dbReference type="Proteomes" id="UP000006048">
    <property type="component" value="Chromosome"/>
</dbReference>
<dbReference type="OrthoDB" id="328909at2"/>
<proteinExistence type="predicted"/>
<dbReference type="GO" id="GO:0016020">
    <property type="term" value="C:membrane"/>
    <property type="evidence" value="ECO:0007669"/>
    <property type="project" value="InterPro"/>
</dbReference>
<dbReference type="InterPro" id="IPR001893">
    <property type="entry name" value="Cys-rich_GLG1_repeat"/>
</dbReference>
<dbReference type="KEGG" id="tpx:Turpa_0085"/>
<dbReference type="HOGENOM" id="CLU_119064_0_0_12"/>
<gene>
    <name evidence="2" type="ordered locus">Turpa_0085</name>
</gene>
<keyword evidence="1" id="KW-0732">Signal</keyword>
<evidence type="ECO:0000313" key="3">
    <source>
        <dbReference type="Proteomes" id="UP000006048"/>
    </source>
</evidence>
<organism evidence="2 3">
    <name type="scientific">Turneriella parva (strain ATCC BAA-1111 / DSM 21527 / NCTC 11395 / H)</name>
    <name type="common">Leptospira parva</name>
    <dbReference type="NCBI Taxonomy" id="869212"/>
    <lineage>
        <taxon>Bacteria</taxon>
        <taxon>Pseudomonadati</taxon>
        <taxon>Spirochaetota</taxon>
        <taxon>Spirochaetia</taxon>
        <taxon>Leptospirales</taxon>
        <taxon>Leptospiraceae</taxon>
        <taxon>Turneriella</taxon>
    </lineage>
</organism>
<evidence type="ECO:0000256" key="1">
    <source>
        <dbReference type="SAM" id="SignalP"/>
    </source>
</evidence>
<evidence type="ECO:0000313" key="2">
    <source>
        <dbReference type="EMBL" id="AFM10747.1"/>
    </source>
</evidence>
<dbReference type="PANTHER" id="PTHR11884">
    <property type="entry name" value="SELECTIN LIGAND RELATED"/>
    <property type="match status" value="1"/>
</dbReference>
<keyword evidence="3" id="KW-1185">Reference proteome</keyword>
<accession>I4B0E0</accession>
<dbReference type="InterPro" id="IPR039728">
    <property type="entry name" value="GLG1"/>
</dbReference>
<feature type="signal peptide" evidence="1">
    <location>
        <begin position="1"/>
        <end position="20"/>
    </location>
</feature>
<dbReference type="EMBL" id="CP002959">
    <property type="protein sequence ID" value="AFM10747.1"/>
    <property type="molecule type" value="Genomic_DNA"/>
</dbReference>
<reference evidence="2 3" key="1">
    <citation type="submission" date="2012-06" db="EMBL/GenBank/DDBJ databases">
        <title>The complete chromosome of genome of Turneriella parva DSM 21527.</title>
        <authorList>
            <consortium name="US DOE Joint Genome Institute (JGI-PGF)"/>
            <person name="Lucas S."/>
            <person name="Han J."/>
            <person name="Lapidus A."/>
            <person name="Bruce D."/>
            <person name="Goodwin L."/>
            <person name="Pitluck S."/>
            <person name="Peters L."/>
            <person name="Kyrpides N."/>
            <person name="Mavromatis K."/>
            <person name="Ivanova N."/>
            <person name="Mikhailova N."/>
            <person name="Chertkov O."/>
            <person name="Detter J.C."/>
            <person name="Tapia R."/>
            <person name="Han C."/>
            <person name="Land M."/>
            <person name="Hauser L."/>
            <person name="Markowitz V."/>
            <person name="Cheng J.-F."/>
            <person name="Hugenholtz P."/>
            <person name="Woyke T."/>
            <person name="Wu D."/>
            <person name="Gronow S."/>
            <person name="Wellnitz S."/>
            <person name="Brambilla E."/>
            <person name="Klenk H.-P."/>
            <person name="Eisen J.A."/>
        </authorList>
    </citation>
    <scope>NUCLEOTIDE SEQUENCE [LARGE SCALE GENOMIC DNA]</scope>
    <source>
        <strain evidence="3">ATCC BAA-1111 / DSM 21527 / NCTC 11395 / H</strain>
    </source>
</reference>
<dbReference type="AlphaFoldDB" id="I4B0E0"/>
<evidence type="ECO:0008006" key="4">
    <source>
        <dbReference type="Google" id="ProtNLM"/>
    </source>
</evidence>
<name>I4B0E0_TURPD</name>
<dbReference type="Pfam" id="PF00839">
    <property type="entry name" value="Cys_rich_FGFR"/>
    <property type="match status" value="1"/>
</dbReference>
<feature type="chain" id="PRO_5003685705" description="Cysteine rich repeat-containing protein" evidence="1">
    <location>
        <begin position="21"/>
        <end position="139"/>
    </location>
</feature>
<dbReference type="PANTHER" id="PTHR11884:SF1">
    <property type="entry name" value="GOLGI APPARATUS PROTEIN 1"/>
    <property type="match status" value="1"/>
</dbReference>
<sequence>MNRIFTILLATLIALAPAFAEKGNRQRKGNKSGACKADIERLCGAQKGDKKALRACMKANADQLSPECKAKKEKFIAKRAEHKERYEKVMKTCEKDVQQFCKAEEERKQHSMRCLFKNRDKLGAECQAALPQKRVRKAK</sequence>
<protein>
    <recommendedName>
        <fullName evidence="4">Cysteine rich repeat-containing protein</fullName>
    </recommendedName>
</protein>